<feature type="transmembrane region" description="Helical" evidence="1">
    <location>
        <begin position="38"/>
        <end position="57"/>
    </location>
</feature>
<keyword evidence="1" id="KW-1133">Transmembrane helix</keyword>
<dbReference type="RefSeq" id="XP_016619268.1">
    <property type="nucleotide sequence ID" value="XM_016764186.1"/>
</dbReference>
<organism evidence="2">
    <name type="scientific">Cladophialophora bantiana (strain ATCC 10958 / CBS 173.52 / CDC B-1940 / NIH 8579)</name>
    <name type="common">Xylohypha bantiana</name>
    <dbReference type="NCBI Taxonomy" id="1442370"/>
    <lineage>
        <taxon>Eukaryota</taxon>
        <taxon>Fungi</taxon>
        <taxon>Dikarya</taxon>
        <taxon>Ascomycota</taxon>
        <taxon>Pezizomycotina</taxon>
        <taxon>Eurotiomycetes</taxon>
        <taxon>Chaetothyriomycetidae</taxon>
        <taxon>Chaetothyriales</taxon>
        <taxon>Herpotrichiellaceae</taxon>
        <taxon>Cladophialophora</taxon>
    </lineage>
</organism>
<dbReference type="GeneID" id="27699374"/>
<protein>
    <submittedName>
        <fullName evidence="2">Uncharacterized protein</fullName>
    </submittedName>
</protein>
<keyword evidence="1" id="KW-0812">Transmembrane</keyword>
<dbReference type="OrthoDB" id="2890956at2759"/>
<sequence length="78" mass="8710">MTQARQYHAVELYCSEPGYDCICGVISQALTQHNASDAVLAAAVVLVVLVTIDLYKLRLSNLGDVRYSNFHGIMFRYI</sequence>
<dbReference type="HOGENOM" id="CLU_2621825_0_0_1"/>
<evidence type="ECO:0000256" key="1">
    <source>
        <dbReference type="SAM" id="Phobius"/>
    </source>
</evidence>
<dbReference type="EMBL" id="KN846988">
    <property type="protein sequence ID" value="KIW92599.1"/>
    <property type="molecule type" value="Genomic_DNA"/>
</dbReference>
<evidence type="ECO:0000313" key="2">
    <source>
        <dbReference type="EMBL" id="KIW92599.1"/>
    </source>
</evidence>
<gene>
    <name evidence="2" type="ORF">Z519_06446</name>
</gene>
<accession>A0A0D2I6Y0</accession>
<name>A0A0D2I6Y0_CLAB1</name>
<proteinExistence type="predicted"/>
<reference evidence="2" key="1">
    <citation type="submission" date="2015-01" db="EMBL/GenBank/DDBJ databases">
        <title>The Genome Sequence of Cladophialophora bantiana CBS 173.52.</title>
        <authorList>
            <consortium name="The Broad Institute Genomics Platform"/>
            <person name="Cuomo C."/>
            <person name="de Hoog S."/>
            <person name="Gorbushina A."/>
            <person name="Stielow B."/>
            <person name="Teixiera M."/>
            <person name="Abouelleil A."/>
            <person name="Chapman S.B."/>
            <person name="Priest M."/>
            <person name="Young S.K."/>
            <person name="Wortman J."/>
            <person name="Nusbaum C."/>
            <person name="Birren B."/>
        </authorList>
    </citation>
    <scope>NUCLEOTIDE SEQUENCE [LARGE SCALE GENOMIC DNA]</scope>
    <source>
        <strain evidence="2">CBS 173.52</strain>
    </source>
</reference>
<keyword evidence="1" id="KW-0472">Membrane</keyword>
<dbReference type="AlphaFoldDB" id="A0A0D2I6Y0"/>
<dbReference type="VEuPathDB" id="FungiDB:Z519_06446"/>